<evidence type="ECO:0008006" key="3">
    <source>
        <dbReference type="Google" id="ProtNLM"/>
    </source>
</evidence>
<dbReference type="NCBIfam" id="TIGR01509">
    <property type="entry name" value="HAD-SF-IA-v3"/>
    <property type="match status" value="1"/>
</dbReference>
<reference evidence="1 2" key="1">
    <citation type="submission" date="2020-08" db="EMBL/GenBank/DDBJ databases">
        <title>Plant Genome Project.</title>
        <authorList>
            <person name="Zhang R.-G."/>
        </authorList>
    </citation>
    <scope>NUCLEOTIDE SEQUENCE [LARGE SCALE GENOMIC DNA]</scope>
    <source>
        <tissue evidence="1">Rhizome</tissue>
    </source>
</reference>
<dbReference type="AlphaFoldDB" id="A0A8J5H4U3"/>
<dbReference type="Proteomes" id="UP000734854">
    <property type="component" value="Unassembled WGS sequence"/>
</dbReference>
<dbReference type="PANTHER" id="PTHR43611:SF3">
    <property type="entry name" value="FLAVIN MONONUCLEOTIDE HYDROLASE 1, CHLOROPLATIC"/>
    <property type="match status" value="1"/>
</dbReference>
<protein>
    <recommendedName>
        <fullName evidence="3">Flavin mononucleotide hydrolase 1, chloroplatic</fullName>
    </recommendedName>
</protein>
<keyword evidence="2" id="KW-1185">Reference proteome</keyword>
<dbReference type="PANTHER" id="PTHR43611">
    <property type="entry name" value="ALPHA-D-GLUCOSE 1-PHOSPHATE PHOSPHATASE"/>
    <property type="match status" value="1"/>
</dbReference>
<dbReference type="SFLD" id="SFLDG01129">
    <property type="entry name" value="C1.5:_HAD__Beta-PGM__Phosphata"/>
    <property type="match status" value="1"/>
</dbReference>
<dbReference type="InterPro" id="IPR036412">
    <property type="entry name" value="HAD-like_sf"/>
</dbReference>
<dbReference type="EMBL" id="JACMSC010000007">
    <property type="protein sequence ID" value="KAG6516598.1"/>
    <property type="molecule type" value="Genomic_DNA"/>
</dbReference>
<dbReference type="InterPro" id="IPR006439">
    <property type="entry name" value="HAD-SF_hydro_IA"/>
</dbReference>
<organism evidence="1 2">
    <name type="scientific">Zingiber officinale</name>
    <name type="common">Ginger</name>
    <name type="synonym">Amomum zingiber</name>
    <dbReference type="NCBI Taxonomy" id="94328"/>
    <lineage>
        <taxon>Eukaryota</taxon>
        <taxon>Viridiplantae</taxon>
        <taxon>Streptophyta</taxon>
        <taxon>Embryophyta</taxon>
        <taxon>Tracheophyta</taxon>
        <taxon>Spermatophyta</taxon>
        <taxon>Magnoliopsida</taxon>
        <taxon>Liliopsida</taxon>
        <taxon>Zingiberales</taxon>
        <taxon>Zingiberaceae</taxon>
        <taxon>Zingiber</taxon>
    </lineage>
</organism>
<dbReference type="Gene3D" id="3.40.50.1000">
    <property type="entry name" value="HAD superfamily/HAD-like"/>
    <property type="match status" value="1"/>
</dbReference>
<dbReference type="InterPro" id="IPR023214">
    <property type="entry name" value="HAD_sf"/>
</dbReference>
<dbReference type="SFLD" id="SFLDS00003">
    <property type="entry name" value="Haloacid_Dehalogenase"/>
    <property type="match status" value="1"/>
</dbReference>
<evidence type="ECO:0000313" key="1">
    <source>
        <dbReference type="EMBL" id="KAG6516598.1"/>
    </source>
</evidence>
<sequence length="281" mass="32249">MSFFLSTYSTSILYRVTGDADQKIYSFSPFTSFKYWYCLMAVVVFRPPSIAPIPKATRVMAAVACSATSLNSVSGLRRHRKLPILLFDVMDTLVRDPFYEDIPAFFQMSMKELLEVKHPTSWVEFEKGLIDEKELARKFFKDGRSFDLEGLKECMVRGYSYLDGIEALLENLKLKSYELHAFTNYPIWYIMIEEKLKLSKYLSWTFCSCKLGKRKPALDFYMEVLDLLGVEPANCIFVDDRLVNIEAAKDAGMIGLHFRNAETLKEDLISLGIEVTTSEVA</sequence>
<accession>A0A8J5H4U3</accession>
<comment type="caution">
    <text evidence="1">The sequence shown here is derived from an EMBL/GenBank/DDBJ whole genome shotgun (WGS) entry which is preliminary data.</text>
</comment>
<proteinExistence type="predicted"/>
<name>A0A8J5H4U3_ZINOF</name>
<dbReference type="SUPFAM" id="SSF56784">
    <property type="entry name" value="HAD-like"/>
    <property type="match status" value="1"/>
</dbReference>
<evidence type="ECO:0000313" key="2">
    <source>
        <dbReference type="Proteomes" id="UP000734854"/>
    </source>
</evidence>
<gene>
    <name evidence="1" type="ORF">ZIOFF_027067</name>
</gene>
<dbReference type="Pfam" id="PF00702">
    <property type="entry name" value="Hydrolase"/>
    <property type="match status" value="1"/>
</dbReference>